<reference evidence="3" key="1">
    <citation type="journal article" date="2017" name="Cell">
        <title>Insights into land plant evolution garnered from the Marchantia polymorpha genome.</title>
        <authorList>
            <person name="Bowman J.L."/>
            <person name="Kohchi T."/>
            <person name="Yamato K.T."/>
            <person name="Jenkins J."/>
            <person name="Shu S."/>
            <person name="Ishizaki K."/>
            <person name="Yamaoka S."/>
            <person name="Nishihama R."/>
            <person name="Nakamura Y."/>
            <person name="Berger F."/>
            <person name="Adam C."/>
            <person name="Aki S.S."/>
            <person name="Althoff F."/>
            <person name="Araki T."/>
            <person name="Arteaga-Vazquez M.A."/>
            <person name="Balasubrmanian S."/>
            <person name="Barry K."/>
            <person name="Bauer D."/>
            <person name="Boehm C.R."/>
            <person name="Briginshaw L."/>
            <person name="Caballero-Perez J."/>
            <person name="Catarino B."/>
            <person name="Chen F."/>
            <person name="Chiyoda S."/>
            <person name="Chovatia M."/>
            <person name="Davies K.M."/>
            <person name="Delmans M."/>
            <person name="Demura T."/>
            <person name="Dierschke T."/>
            <person name="Dolan L."/>
            <person name="Dorantes-Acosta A.E."/>
            <person name="Eklund D.M."/>
            <person name="Florent S.N."/>
            <person name="Flores-Sandoval E."/>
            <person name="Fujiyama A."/>
            <person name="Fukuzawa H."/>
            <person name="Galik B."/>
            <person name="Grimanelli D."/>
            <person name="Grimwood J."/>
            <person name="Grossniklaus U."/>
            <person name="Hamada T."/>
            <person name="Haseloff J."/>
            <person name="Hetherington A.J."/>
            <person name="Higo A."/>
            <person name="Hirakawa Y."/>
            <person name="Hundley H.N."/>
            <person name="Ikeda Y."/>
            <person name="Inoue K."/>
            <person name="Inoue S.I."/>
            <person name="Ishida S."/>
            <person name="Jia Q."/>
            <person name="Kakita M."/>
            <person name="Kanazawa T."/>
            <person name="Kawai Y."/>
            <person name="Kawashima T."/>
            <person name="Kennedy M."/>
            <person name="Kinose K."/>
            <person name="Kinoshita T."/>
            <person name="Kohara Y."/>
            <person name="Koide E."/>
            <person name="Komatsu K."/>
            <person name="Kopischke S."/>
            <person name="Kubo M."/>
            <person name="Kyozuka J."/>
            <person name="Lagercrantz U."/>
            <person name="Lin S.S."/>
            <person name="Lindquist E."/>
            <person name="Lipzen A.M."/>
            <person name="Lu C.W."/>
            <person name="De Luna E."/>
            <person name="Martienssen R.A."/>
            <person name="Minamino N."/>
            <person name="Mizutani M."/>
            <person name="Mizutani M."/>
            <person name="Mochizuki N."/>
            <person name="Monte I."/>
            <person name="Mosher R."/>
            <person name="Nagasaki H."/>
            <person name="Nakagami H."/>
            <person name="Naramoto S."/>
            <person name="Nishitani K."/>
            <person name="Ohtani M."/>
            <person name="Okamoto T."/>
            <person name="Okumura M."/>
            <person name="Phillips J."/>
            <person name="Pollak B."/>
            <person name="Reinders A."/>
            <person name="Rovekamp M."/>
            <person name="Sano R."/>
            <person name="Sawa S."/>
            <person name="Schmid M.W."/>
            <person name="Shirakawa M."/>
            <person name="Solano R."/>
            <person name="Spunde A."/>
            <person name="Suetsugu N."/>
            <person name="Sugano S."/>
            <person name="Sugiyama A."/>
            <person name="Sun R."/>
            <person name="Suzuki Y."/>
            <person name="Takenaka M."/>
            <person name="Takezawa D."/>
            <person name="Tomogane H."/>
            <person name="Tsuzuki M."/>
            <person name="Ueda T."/>
            <person name="Umeda M."/>
            <person name="Ward J.M."/>
            <person name="Watanabe Y."/>
            <person name="Yazaki K."/>
            <person name="Yokoyama R."/>
            <person name="Yoshitake Y."/>
            <person name="Yotsui I."/>
            <person name="Zachgo S."/>
            <person name="Schmutz J."/>
        </authorList>
    </citation>
    <scope>NUCLEOTIDE SEQUENCE [LARGE SCALE GENOMIC DNA]</scope>
    <source>
        <strain evidence="3">Tak-1</strain>
    </source>
</reference>
<proteinExistence type="predicted"/>
<organism evidence="2 3">
    <name type="scientific">Marchantia polymorpha</name>
    <name type="common">Common liverwort</name>
    <name type="synonym">Marchantia aquatica</name>
    <dbReference type="NCBI Taxonomy" id="3197"/>
    <lineage>
        <taxon>Eukaryota</taxon>
        <taxon>Viridiplantae</taxon>
        <taxon>Streptophyta</taxon>
        <taxon>Embryophyta</taxon>
        <taxon>Marchantiophyta</taxon>
        <taxon>Marchantiopsida</taxon>
        <taxon>Marchantiidae</taxon>
        <taxon>Marchantiales</taxon>
        <taxon>Marchantiaceae</taxon>
        <taxon>Marchantia</taxon>
    </lineage>
</organism>
<evidence type="ECO:0000313" key="2">
    <source>
        <dbReference type="EMBL" id="PTQ30377.1"/>
    </source>
</evidence>
<dbReference type="AlphaFoldDB" id="A0A2R6W937"/>
<name>A0A2R6W937_MARPO</name>
<accession>A0A2R6W937</accession>
<feature type="compositionally biased region" description="Basic residues" evidence="1">
    <location>
        <begin position="1"/>
        <end position="11"/>
    </location>
</feature>
<evidence type="ECO:0000313" key="3">
    <source>
        <dbReference type="Proteomes" id="UP000244005"/>
    </source>
</evidence>
<dbReference type="EMBL" id="KZ772797">
    <property type="protein sequence ID" value="PTQ30377.1"/>
    <property type="molecule type" value="Genomic_DNA"/>
</dbReference>
<evidence type="ECO:0000256" key="1">
    <source>
        <dbReference type="SAM" id="MobiDB-lite"/>
    </source>
</evidence>
<protein>
    <submittedName>
        <fullName evidence="2">Uncharacterized protein</fullName>
    </submittedName>
</protein>
<feature type="region of interest" description="Disordered" evidence="1">
    <location>
        <begin position="99"/>
        <end position="119"/>
    </location>
</feature>
<gene>
    <name evidence="2" type="ORF">MARPO_0125s0026</name>
</gene>
<dbReference type="Gramene" id="Mp4g06810.1">
    <property type="protein sequence ID" value="Mp4g06810.1.cds"/>
    <property type="gene ID" value="Mp4g06810"/>
</dbReference>
<sequence length="170" mass="18498">MNRHSERKKVHQLGGPQNRRALPSSDLLVESVSQSVSQSVSHTELTALASKRPYCRCQILEISWRSLRALPHGLVVASPQRSGINSSFFGPSGRMVGPTVVPGYGPRRGAGQGRAGQRREMGGAVSSIRLIAGPNRRAALQFLGRLLHVTQPAHCLDRDSARHRKEVGLL</sequence>
<feature type="region of interest" description="Disordered" evidence="1">
    <location>
        <begin position="1"/>
        <end position="24"/>
    </location>
</feature>
<dbReference type="Proteomes" id="UP000244005">
    <property type="component" value="Unassembled WGS sequence"/>
</dbReference>
<keyword evidence="3" id="KW-1185">Reference proteome</keyword>